<dbReference type="InterPro" id="IPR049798">
    <property type="entry name" value="LWR_salt"/>
</dbReference>
<evidence type="ECO:0000313" key="1">
    <source>
        <dbReference type="EMBL" id="GGN08215.1"/>
    </source>
</evidence>
<evidence type="ECO:0008006" key="3">
    <source>
        <dbReference type="Google" id="ProtNLM"/>
    </source>
</evidence>
<reference evidence="1 2" key="1">
    <citation type="journal article" date="2019" name="Int. J. Syst. Evol. Microbiol.">
        <title>The Global Catalogue of Microorganisms (GCM) 10K type strain sequencing project: providing services to taxonomists for standard genome sequencing and annotation.</title>
        <authorList>
            <consortium name="The Broad Institute Genomics Platform"/>
            <consortium name="The Broad Institute Genome Sequencing Center for Infectious Disease"/>
            <person name="Wu L."/>
            <person name="Ma J."/>
        </authorList>
    </citation>
    <scope>NUCLEOTIDE SEQUENCE [LARGE SCALE GENOMIC DNA]</scope>
    <source>
        <strain evidence="1 2">JCM 16331</strain>
    </source>
</reference>
<proteinExistence type="predicted"/>
<dbReference type="OrthoDB" id="202660at2157"/>
<comment type="caution">
    <text evidence="1">The sequence shown here is derived from an EMBL/GenBank/DDBJ whole genome shotgun (WGS) entry which is preliminary data.</text>
</comment>
<gene>
    <name evidence="1" type="ORF">GCM10009021_04490</name>
</gene>
<dbReference type="Proteomes" id="UP000608850">
    <property type="component" value="Unassembled WGS sequence"/>
</dbReference>
<accession>A0A830G9C1</accession>
<dbReference type="AlphaFoldDB" id="A0A830G9C1"/>
<dbReference type="Pfam" id="PF26423">
    <property type="entry name" value="LWR_salt"/>
    <property type="match status" value="1"/>
</dbReference>
<name>A0A830G9C1_9EURY</name>
<dbReference type="EMBL" id="BMOQ01000001">
    <property type="protein sequence ID" value="GGN08215.1"/>
    <property type="molecule type" value="Genomic_DNA"/>
</dbReference>
<dbReference type="RefSeq" id="WP_188876875.1">
    <property type="nucleotide sequence ID" value="NZ_BMOQ01000001.1"/>
</dbReference>
<protein>
    <recommendedName>
        <fullName evidence="3">LWR-salt protein</fullName>
    </recommendedName>
</protein>
<sequence length="124" mass="14071">MEGRYVFGVRFRLDPTRDVTVDPDEFETRLSRPAETPGEEGWLFFRDNLWRGDLADESHFRELTAAALGGVTVLNVDYRAFEVDAAYREAFRAAIAADLDAFRADTVDEVVRKYLGSSLEVDSE</sequence>
<dbReference type="NCBIfam" id="NF033910">
    <property type="entry name" value="LWR_salt"/>
    <property type="match status" value="1"/>
</dbReference>
<keyword evidence="2" id="KW-1185">Reference proteome</keyword>
<organism evidence="1 2">
    <name type="scientific">Halarchaeum nitratireducens</name>
    <dbReference type="NCBI Taxonomy" id="489913"/>
    <lineage>
        <taxon>Archaea</taxon>
        <taxon>Methanobacteriati</taxon>
        <taxon>Methanobacteriota</taxon>
        <taxon>Stenosarchaea group</taxon>
        <taxon>Halobacteria</taxon>
        <taxon>Halobacteriales</taxon>
        <taxon>Halobacteriaceae</taxon>
    </lineage>
</organism>
<evidence type="ECO:0000313" key="2">
    <source>
        <dbReference type="Proteomes" id="UP000608850"/>
    </source>
</evidence>